<accession>A0A177AEU8</accession>
<feature type="compositionally biased region" description="Low complexity" evidence="1">
    <location>
        <begin position="96"/>
        <end position="110"/>
    </location>
</feature>
<dbReference type="eggNOG" id="ENOG502S1X2">
    <property type="taxonomic scope" value="Eukaryota"/>
</dbReference>
<dbReference type="OrthoDB" id="4776947at2759"/>
<dbReference type="AlphaFoldDB" id="A0A177AEU8"/>
<evidence type="ECO:0000256" key="1">
    <source>
        <dbReference type="SAM" id="MobiDB-lite"/>
    </source>
</evidence>
<name>A0A177AEU8_9PEZI</name>
<feature type="signal peptide" evidence="2">
    <location>
        <begin position="1"/>
        <end position="19"/>
    </location>
</feature>
<reference evidence="3" key="1">
    <citation type="submission" date="2016-03" db="EMBL/GenBank/DDBJ databases">
        <title>Updated assembly of Pseudogymnoascus destructans, the fungus causing white-nose syndrome of bats.</title>
        <authorList>
            <person name="Palmer J.M."/>
            <person name="Drees K.P."/>
            <person name="Foster J.T."/>
            <person name="Lindner D.L."/>
        </authorList>
    </citation>
    <scope>NUCLEOTIDE SEQUENCE [LARGE SCALE GENOMIC DNA]</scope>
    <source>
        <strain evidence="3">20631-21</strain>
    </source>
</reference>
<dbReference type="VEuPathDB" id="FungiDB:GMDG_03627"/>
<gene>
    <name evidence="3" type="ORF">VC83_03996</name>
</gene>
<evidence type="ECO:0000256" key="2">
    <source>
        <dbReference type="SAM" id="SignalP"/>
    </source>
</evidence>
<organism evidence="3">
    <name type="scientific">Pseudogymnoascus destructans</name>
    <dbReference type="NCBI Taxonomy" id="655981"/>
    <lineage>
        <taxon>Eukaryota</taxon>
        <taxon>Fungi</taxon>
        <taxon>Dikarya</taxon>
        <taxon>Ascomycota</taxon>
        <taxon>Pezizomycotina</taxon>
        <taxon>Leotiomycetes</taxon>
        <taxon>Thelebolales</taxon>
        <taxon>Thelebolaceae</taxon>
        <taxon>Pseudogymnoascus</taxon>
    </lineage>
</organism>
<keyword evidence="2" id="KW-0732">Signal</keyword>
<evidence type="ECO:0008006" key="4">
    <source>
        <dbReference type="Google" id="ProtNLM"/>
    </source>
</evidence>
<dbReference type="Proteomes" id="UP000077154">
    <property type="component" value="Unassembled WGS sequence"/>
</dbReference>
<protein>
    <recommendedName>
        <fullName evidence="4">Extracellular membrane protein CFEM domain-containing protein</fullName>
    </recommendedName>
</protein>
<dbReference type="GeneID" id="36287069"/>
<proteinExistence type="predicted"/>
<dbReference type="RefSeq" id="XP_024325064.1">
    <property type="nucleotide sequence ID" value="XM_024467633.1"/>
</dbReference>
<feature type="chain" id="PRO_5008056489" description="Extracellular membrane protein CFEM domain-containing protein" evidence="2">
    <location>
        <begin position="20"/>
        <end position="162"/>
    </location>
</feature>
<evidence type="ECO:0000313" key="3">
    <source>
        <dbReference type="EMBL" id="OAF59781.1"/>
    </source>
</evidence>
<feature type="region of interest" description="Disordered" evidence="1">
    <location>
        <begin position="86"/>
        <end position="110"/>
    </location>
</feature>
<sequence>MHASFFFVAIAAFARVALATPPACLIAALGEQSNPADIPTLCKSGLDAFYGNITEKCSGDNKAAAVKIYSSTCLASGVTITLPTSTSMTSAPTQTGSKSDSGSGSDSYSGSSTAPAVINAAATKTGGAASPTATGAGFSLKAGSSVLLGSVVVLSGLASQLL</sequence>
<feature type="compositionally biased region" description="Polar residues" evidence="1">
    <location>
        <begin position="86"/>
        <end position="95"/>
    </location>
</feature>
<dbReference type="EMBL" id="KV441393">
    <property type="protein sequence ID" value="OAF59781.1"/>
    <property type="molecule type" value="Genomic_DNA"/>
</dbReference>